<dbReference type="Proteomes" id="UP000198670">
    <property type="component" value="Unassembled WGS sequence"/>
</dbReference>
<dbReference type="InterPro" id="IPR032508">
    <property type="entry name" value="FecR_C"/>
</dbReference>
<dbReference type="InterPro" id="IPR006860">
    <property type="entry name" value="FecR"/>
</dbReference>
<evidence type="ECO:0000256" key="1">
    <source>
        <dbReference type="SAM" id="Phobius"/>
    </source>
</evidence>
<dbReference type="Pfam" id="PF04773">
    <property type="entry name" value="FecR"/>
    <property type="match status" value="1"/>
</dbReference>
<reference evidence="4 5" key="1">
    <citation type="submission" date="2016-10" db="EMBL/GenBank/DDBJ databases">
        <authorList>
            <person name="de Groot N.N."/>
        </authorList>
    </citation>
    <scope>NUCLEOTIDE SEQUENCE [LARGE SCALE GENOMIC DNA]</scope>
    <source>
        <strain evidence="4 5">RK1</strain>
    </source>
</reference>
<accession>A0A1I3H937</accession>
<sequence>MERKNIEELLERYRQGLCSDEERAWIETGFTDYIRKSEELPSDDAWIRANRAMRKRVFRQVNSRVPNKYLSWAIAAAVLLVVGMLGLWQMNDGEPEPSTAAHGEITDIDPGGERATLTLADGRTIFLDEADTGQLVAERGIRIHKTKAGEVVYEVSDEGKSASTALNTIETPRGGTYKIILPDGTIVWLNAASSLTYPTRFAEDERRVSLTGEAYFEVEKNQLAESRKKAVPFVVETGAQAIEVLGTHFNVNAYADEPAAKTTLLEGAVRIVDKSGEASRVLHPGEQCVATGGRFSIQTVDTESAIAWKNNVFFFYRIDLPDILRQIERWYDVEFDMREVPKDIRLYGEIGRDKKLSAVLQALATNTGLRFELQGRRVAVTR</sequence>
<dbReference type="Gene3D" id="2.60.120.1440">
    <property type="match status" value="1"/>
</dbReference>
<evidence type="ECO:0000313" key="5">
    <source>
        <dbReference type="Proteomes" id="UP000198670"/>
    </source>
</evidence>
<feature type="domain" description="Protein FecR C-terminal" evidence="3">
    <location>
        <begin position="313"/>
        <end position="379"/>
    </location>
</feature>
<dbReference type="PANTHER" id="PTHR30273:SF2">
    <property type="entry name" value="PROTEIN FECR"/>
    <property type="match status" value="1"/>
</dbReference>
<protein>
    <submittedName>
        <fullName evidence="4">FecR family protein</fullName>
    </submittedName>
</protein>
<dbReference type="Gene3D" id="3.55.50.30">
    <property type="match status" value="1"/>
</dbReference>
<keyword evidence="1" id="KW-0812">Transmembrane</keyword>
<feature type="transmembrane region" description="Helical" evidence="1">
    <location>
        <begin position="69"/>
        <end position="88"/>
    </location>
</feature>
<organism evidence="4 5">
    <name type="scientific">Parapedobacter indicus</name>
    <dbReference type="NCBI Taxonomy" id="1477437"/>
    <lineage>
        <taxon>Bacteria</taxon>
        <taxon>Pseudomonadati</taxon>
        <taxon>Bacteroidota</taxon>
        <taxon>Sphingobacteriia</taxon>
        <taxon>Sphingobacteriales</taxon>
        <taxon>Sphingobacteriaceae</taxon>
        <taxon>Parapedobacter</taxon>
    </lineage>
</organism>
<dbReference type="RefSeq" id="WP_090626056.1">
    <property type="nucleotide sequence ID" value="NZ_FOQO01000003.1"/>
</dbReference>
<feature type="domain" description="FecR protein" evidence="2">
    <location>
        <begin position="168"/>
        <end position="270"/>
    </location>
</feature>
<dbReference type="OrthoDB" id="1099963at2"/>
<proteinExistence type="predicted"/>
<gene>
    <name evidence="4" type="ORF">SAMN05444682_103270</name>
</gene>
<evidence type="ECO:0000313" key="4">
    <source>
        <dbReference type="EMBL" id="SFI32278.1"/>
    </source>
</evidence>
<dbReference type="PIRSF" id="PIRSF018266">
    <property type="entry name" value="FecR"/>
    <property type="match status" value="1"/>
</dbReference>
<dbReference type="Pfam" id="PF16344">
    <property type="entry name" value="FecR_C"/>
    <property type="match status" value="1"/>
</dbReference>
<dbReference type="STRING" id="1477437.SAMN05444682_103270"/>
<keyword evidence="5" id="KW-1185">Reference proteome</keyword>
<name>A0A1I3H937_9SPHI</name>
<keyword evidence="1" id="KW-1133">Transmembrane helix</keyword>
<dbReference type="PANTHER" id="PTHR30273">
    <property type="entry name" value="PERIPLASMIC SIGNAL SENSOR AND SIGMA FACTOR ACTIVATOR FECR-RELATED"/>
    <property type="match status" value="1"/>
</dbReference>
<keyword evidence="1" id="KW-0472">Membrane</keyword>
<evidence type="ECO:0000259" key="2">
    <source>
        <dbReference type="Pfam" id="PF04773"/>
    </source>
</evidence>
<dbReference type="AlphaFoldDB" id="A0A1I3H937"/>
<dbReference type="InterPro" id="IPR012373">
    <property type="entry name" value="Ferrdict_sens_TM"/>
</dbReference>
<evidence type="ECO:0000259" key="3">
    <source>
        <dbReference type="Pfam" id="PF16344"/>
    </source>
</evidence>
<dbReference type="GO" id="GO:0016989">
    <property type="term" value="F:sigma factor antagonist activity"/>
    <property type="evidence" value="ECO:0007669"/>
    <property type="project" value="TreeGrafter"/>
</dbReference>
<dbReference type="EMBL" id="FOQO01000003">
    <property type="protein sequence ID" value="SFI32278.1"/>
    <property type="molecule type" value="Genomic_DNA"/>
</dbReference>